<accession>A0A6A5Z9L7</accession>
<evidence type="ECO:0000256" key="1">
    <source>
        <dbReference type="SAM" id="Phobius"/>
    </source>
</evidence>
<evidence type="ECO:0008006" key="4">
    <source>
        <dbReference type="Google" id="ProtNLM"/>
    </source>
</evidence>
<reference evidence="2" key="1">
    <citation type="journal article" date="2020" name="Stud. Mycol.">
        <title>101 Dothideomycetes genomes: a test case for predicting lifestyles and emergence of pathogens.</title>
        <authorList>
            <person name="Haridas S."/>
            <person name="Albert R."/>
            <person name="Binder M."/>
            <person name="Bloem J."/>
            <person name="Labutti K."/>
            <person name="Salamov A."/>
            <person name="Andreopoulos B."/>
            <person name="Baker S."/>
            <person name="Barry K."/>
            <person name="Bills G."/>
            <person name="Bluhm B."/>
            <person name="Cannon C."/>
            <person name="Castanera R."/>
            <person name="Culley D."/>
            <person name="Daum C."/>
            <person name="Ezra D."/>
            <person name="Gonzalez J."/>
            <person name="Henrissat B."/>
            <person name="Kuo A."/>
            <person name="Liang C."/>
            <person name="Lipzen A."/>
            <person name="Lutzoni F."/>
            <person name="Magnuson J."/>
            <person name="Mondo S."/>
            <person name="Nolan M."/>
            <person name="Ohm R."/>
            <person name="Pangilinan J."/>
            <person name="Park H.-J."/>
            <person name="Ramirez L."/>
            <person name="Alfaro M."/>
            <person name="Sun H."/>
            <person name="Tritt A."/>
            <person name="Yoshinaga Y."/>
            <person name="Zwiers L.-H."/>
            <person name="Turgeon B."/>
            <person name="Goodwin S."/>
            <person name="Spatafora J."/>
            <person name="Crous P."/>
            <person name="Grigoriev I."/>
        </authorList>
    </citation>
    <scope>NUCLEOTIDE SEQUENCE</scope>
    <source>
        <strain evidence="2">CBS 627.86</strain>
    </source>
</reference>
<keyword evidence="1" id="KW-1133">Transmembrane helix</keyword>
<evidence type="ECO:0000313" key="3">
    <source>
        <dbReference type="Proteomes" id="UP000799770"/>
    </source>
</evidence>
<sequence>MLSRLLDRINVPVGRGSWRAAEWCDFEATPASIRRCCQNMLQKQWTHRIPFIQEQSPASTASTHLQTVINKVADVPGLPRLTVVDFCAGGGGPTPIFERLINDERKKKGSTPLEFRLCDLYPNTGAWEGFSKKSEHLSYIADSVDASTPPRRKSLRFTSQSQPESATRIFRLFNLSFHHFDDATAQEVLRSTFKDSDGFAIIELQDRRLGCLAMFFFNVFTSLILTPLWFSFKKNKTQYALTYSGVLPFVLWWDGLASCLRTREFDDFLEIVGKVDKCVGVRAVESAEGGRCVRWGEWTLEYKRVLHTWPFGYVNWITGTKRLERVDSVALARERLGGPSGKETVE</sequence>
<dbReference type="AlphaFoldDB" id="A0A6A5Z9L7"/>
<proteinExistence type="predicted"/>
<keyword evidence="1" id="KW-0812">Transmembrane</keyword>
<feature type="transmembrane region" description="Helical" evidence="1">
    <location>
        <begin position="209"/>
        <end position="232"/>
    </location>
</feature>
<dbReference type="OrthoDB" id="2101715at2759"/>
<dbReference type="EMBL" id="ML977322">
    <property type="protein sequence ID" value="KAF2115603.1"/>
    <property type="molecule type" value="Genomic_DNA"/>
</dbReference>
<dbReference type="Proteomes" id="UP000799770">
    <property type="component" value="Unassembled WGS sequence"/>
</dbReference>
<name>A0A6A5Z9L7_9PLEO</name>
<gene>
    <name evidence="2" type="ORF">BDV96DRAFT_492478</name>
</gene>
<organism evidence="2 3">
    <name type="scientific">Lophiotrema nucula</name>
    <dbReference type="NCBI Taxonomy" id="690887"/>
    <lineage>
        <taxon>Eukaryota</taxon>
        <taxon>Fungi</taxon>
        <taxon>Dikarya</taxon>
        <taxon>Ascomycota</taxon>
        <taxon>Pezizomycotina</taxon>
        <taxon>Dothideomycetes</taxon>
        <taxon>Pleosporomycetidae</taxon>
        <taxon>Pleosporales</taxon>
        <taxon>Lophiotremataceae</taxon>
        <taxon>Lophiotrema</taxon>
    </lineage>
</organism>
<protein>
    <recommendedName>
        <fullName evidence="4">Methyltransferase domain-containing protein</fullName>
    </recommendedName>
</protein>
<keyword evidence="1" id="KW-0472">Membrane</keyword>
<evidence type="ECO:0000313" key="2">
    <source>
        <dbReference type="EMBL" id="KAF2115603.1"/>
    </source>
</evidence>
<keyword evidence="3" id="KW-1185">Reference proteome</keyword>